<dbReference type="Proteomes" id="UP000594118">
    <property type="component" value="Chromosome"/>
</dbReference>
<organism evidence="2 3">
    <name type="scientific">Pseudooceanicola spongiae</name>
    <dbReference type="NCBI Taxonomy" id="2613965"/>
    <lineage>
        <taxon>Bacteria</taxon>
        <taxon>Pseudomonadati</taxon>
        <taxon>Pseudomonadota</taxon>
        <taxon>Alphaproteobacteria</taxon>
        <taxon>Rhodobacterales</taxon>
        <taxon>Paracoccaceae</taxon>
        <taxon>Pseudooceanicola</taxon>
    </lineage>
</organism>
<name>A0A7L9WRB5_9RHOB</name>
<evidence type="ECO:0008006" key="4">
    <source>
        <dbReference type="Google" id="ProtNLM"/>
    </source>
</evidence>
<evidence type="ECO:0000313" key="3">
    <source>
        <dbReference type="Proteomes" id="UP000594118"/>
    </source>
</evidence>
<gene>
    <name evidence="2" type="ORF">F3W81_19565</name>
</gene>
<feature type="signal peptide" evidence="1">
    <location>
        <begin position="1"/>
        <end position="24"/>
    </location>
</feature>
<dbReference type="KEGG" id="pshq:F3W81_19565"/>
<feature type="chain" id="PRO_5032281248" description="Outer membrane protein beta-barrel domain-containing protein" evidence="1">
    <location>
        <begin position="25"/>
        <end position="259"/>
    </location>
</feature>
<accession>A0A7L9WRB5</accession>
<evidence type="ECO:0000256" key="1">
    <source>
        <dbReference type="SAM" id="SignalP"/>
    </source>
</evidence>
<sequence length="259" mass="26750">MLVMFDCVKRAGLAVLAGVTVMTAAVNTASARDIGNVTMFGADTAFILPHGAMFIGGTLSDPRGGVAGNDMDGDIAFGAGFLSPTDSIGLEVDVNITGTDPMFDSGALTFKASRALSLQPNSAIFGSVAVSNVAAWGDAKLADERWNATISGMTQIVGPSITHPIMWTVGYGSDAVLRTPGRSLVDSGVFAGVGIGVNKYFGVSVSGTENQMNAGIGISIPGLDGVGISYGVNDITDHMERRQQLLSITFTKLNVFKGY</sequence>
<protein>
    <recommendedName>
        <fullName evidence="4">Outer membrane protein beta-barrel domain-containing protein</fullName>
    </recommendedName>
</protein>
<keyword evidence="3" id="KW-1185">Reference proteome</keyword>
<dbReference type="EMBL" id="CP045201">
    <property type="protein sequence ID" value="QOL82829.1"/>
    <property type="molecule type" value="Genomic_DNA"/>
</dbReference>
<evidence type="ECO:0000313" key="2">
    <source>
        <dbReference type="EMBL" id="QOL82829.1"/>
    </source>
</evidence>
<dbReference type="RefSeq" id="WP_193081186.1">
    <property type="nucleotide sequence ID" value="NZ_CP045201.1"/>
</dbReference>
<reference evidence="2 3" key="1">
    <citation type="submission" date="2019-10" db="EMBL/GenBank/DDBJ databases">
        <title>Pseudopuniceibacterium sp. HQ09 islated from Antarctica.</title>
        <authorList>
            <person name="Liao L."/>
            <person name="Su S."/>
            <person name="Chen B."/>
            <person name="Yu Y."/>
        </authorList>
    </citation>
    <scope>NUCLEOTIDE SEQUENCE [LARGE SCALE GENOMIC DNA]</scope>
    <source>
        <strain evidence="2 3">HQ09</strain>
    </source>
</reference>
<dbReference type="AlphaFoldDB" id="A0A7L9WRB5"/>
<proteinExistence type="predicted"/>
<keyword evidence="1" id="KW-0732">Signal</keyword>